<dbReference type="Proteomes" id="UP000694428">
    <property type="component" value="Unplaced"/>
</dbReference>
<dbReference type="GO" id="GO:0097361">
    <property type="term" value="C:cytosolic [4Fe-4S] assembly targeting complex"/>
    <property type="evidence" value="ECO:0007669"/>
    <property type="project" value="InterPro"/>
</dbReference>
<dbReference type="Pfam" id="PF00400">
    <property type="entry name" value="WD40"/>
    <property type="match status" value="6"/>
</dbReference>
<comment type="similarity">
    <text evidence="5">Belongs to the WD repeat CIA1 family.</text>
</comment>
<dbReference type="SUPFAM" id="SSF50978">
    <property type="entry name" value="WD40 repeat-like"/>
    <property type="match status" value="1"/>
</dbReference>
<organism evidence="8 9">
    <name type="scientific">Pavo cristatus</name>
    <name type="common">Indian peafowl</name>
    <name type="synonym">Blue peafowl</name>
    <dbReference type="NCBI Taxonomy" id="9049"/>
    <lineage>
        <taxon>Eukaryota</taxon>
        <taxon>Metazoa</taxon>
        <taxon>Chordata</taxon>
        <taxon>Craniata</taxon>
        <taxon>Vertebrata</taxon>
        <taxon>Euteleostomi</taxon>
        <taxon>Archelosauria</taxon>
        <taxon>Archosauria</taxon>
        <taxon>Dinosauria</taxon>
        <taxon>Saurischia</taxon>
        <taxon>Theropoda</taxon>
        <taxon>Coelurosauria</taxon>
        <taxon>Aves</taxon>
        <taxon>Neognathae</taxon>
        <taxon>Galloanserae</taxon>
        <taxon>Galliformes</taxon>
        <taxon>Phasianidae</taxon>
        <taxon>Phasianinae</taxon>
        <taxon>Pavo</taxon>
    </lineage>
</organism>
<reference evidence="8" key="2">
    <citation type="submission" date="2025-09" db="UniProtKB">
        <authorList>
            <consortium name="Ensembl"/>
        </authorList>
    </citation>
    <scope>IDENTIFICATION</scope>
</reference>
<dbReference type="PANTHER" id="PTHR19920">
    <property type="entry name" value="WD40 PROTEIN CIAO1"/>
    <property type="match status" value="1"/>
</dbReference>
<feature type="repeat" description="WD" evidence="6">
    <location>
        <begin position="133"/>
        <end position="154"/>
    </location>
</feature>
<evidence type="ECO:0000256" key="2">
    <source>
        <dbReference type="ARBA" id="ARBA00022737"/>
    </source>
</evidence>
<dbReference type="PROSITE" id="PS50294">
    <property type="entry name" value="WD_REPEATS_REGION"/>
    <property type="match status" value="5"/>
</dbReference>
<accession>A0A8C9G0C2</accession>
<feature type="repeat" description="WD" evidence="6">
    <location>
        <begin position="212"/>
        <end position="253"/>
    </location>
</feature>
<feature type="repeat" description="WD" evidence="6">
    <location>
        <begin position="168"/>
        <end position="200"/>
    </location>
</feature>
<dbReference type="HAMAP" id="MF_03037">
    <property type="entry name" value="ciao1"/>
    <property type="match status" value="1"/>
</dbReference>
<evidence type="ECO:0000256" key="4">
    <source>
        <dbReference type="ARBA" id="ARBA00065751"/>
    </source>
</evidence>
<evidence type="ECO:0000256" key="3">
    <source>
        <dbReference type="ARBA" id="ARBA00060126"/>
    </source>
</evidence>
<dbReference type="Gene3D" id="2.130.10.10">
    <property type="entry name" value="YVTN repeat-like/Quinoprotein amine dehydrogenase"/>
    <property type="match status" value="1"/>
</dbReference>
<keyword evidence="1 6" id="KW-0853">WD repeat</keyword>
<dbReference type="InterPro" id="IPR036322">
    <property type="entry name" value="WD40_repeat_dom_sf"/>
</dbReference>
<feature type="compositionally biased region" description="Low complexity" evidence="7">
    <location>
        <begin position="64"/>
        <end position="75"/>
    </location>
</feature>
<evidence type="ECO:0000256" key="1">
    <source>
        <dbReference type="ARBA" id="ARBA00022574"/>
    </source>
</evidence>
<dbReference type="InterPro" id="IPR015943">
    <property type="entry name" value="WD40/YVTN_repeat-like_dom_sf"/>
</dbReference>
<comment type="function">
    <text evidence="3">Key component of the cytosolic iron-sulfur protein assembly (CIA) complex, a multiprotein complex that mediates the incorporation of iron-sulfur cluster into extramitochondrial Fe/S proteins. As a CIA complex component, interacts specifically with CIAO2A or CIAO2B and MMS19 to assist different branches of iron-sulfur protein assembly, depending of its interactors. The complex CIAO1:CIAO2B:MMS19 binds to and facilitates the assembly of most cytosolic-nuclear Fe/S proteins. CIAO1:CIAO2A specifically matures ACO1 and stabilizes IREB2. Seems to specifically modulate the transactivation activity of WT1. As part of the mitotic spindle-associated MMXD complex it may play a role in chromosome segregation.</text>
</comment>
<feature type="repeat" description="WD" evidence="6">
    <location>
        <begin position="257"/>
        <end position="288"/>
    </location>
</feature>
<dbReference type="FunFam" id="2.130.10.10:FF:000136">
    <property type="entry name" value="Probable cytosolic iron-sulfur protein assembly protein CIAO1"/>
    <property type="match status" value="1"/>
</dbReference>
<dbReference type="PROSITE" id="PS50082">
    <property type="entry name" value="WD_REPEATS_2"/>
    <property type="match status" value="6"/>
</dbReference>
<evidence type="ECO:0000313" key="8">
    <source>
        <dbReference type="Ensembl" id="ENSPSTP00000022840.1"/>
    </source>
</evidence>
<evidence type="ECO:0000256" key="7">
    <source>
        <dbReference type="SAM" id="MobiDB-lite"/>
    </source>
</evidence>
<feature type="repeat" description="WD" evidence="6">
    <location>
        <begin position="412"/>
        <end position="454"/>
    </location>
</feature>
<comment type="subunit">
    <text evidence="4">Component of the CIA complex. Interacts with CIAO2A and forms a complex with CIAO2B and MMS19; the interactions with CIAO2A and CIAO2B are mutually exclusive. Interacts with CHD1L, ERCC2, IREB2 and POLD1. Component of the MMXD complex, which includes CIAO1, ERCC2, CIAO2B, MMS19 and SLC25A5. Interacts with WT1. Interacts with CIAO3. Interacts (via LYR motif) with HSC20.</text>
</comment>
<dbReference type="InterPro" id="IPR001680">
    <property type="entry name" value="WD40_rpt"/>
</dbReference>
<dbReference type="Ensembl" id="ENSPSTT00000024009.1">
    <property type="protein sequence ID" value="ENSPSTP00000022840.1"/>
    <property type="gene ID" value="ENSPSTG00000016775.1"/>
</dbReference>
<reference evidence="8" key="1">
    <citation type="submission" date="2025-08" db="UniProtKB">
        <authorList>
            <consortium name="Ensembl"/>
        </authorList>
    </citation>
    <scope>IDENTIFICATION</scope>
</reference>
<dbReference type="InterPro" id="IPR019775">
    <property type="entry name" value="WD40_repeat_CS"/>
</dbReference>
<sequence>MRSQAGSASAVHSAVMDSAPGSAEARLRSGCLGSPPLPPAAPRRRRPPGSPGPPGVYMAPRPPARSAGSASGCGLTSASGSSALTTLRRPLGALPLPALALTSVRSDGGGAMKEALVLQSRVAAHPEARCWFLAWSPGGALLASCGGDRAVRIWGREGSGWVCRAVLADGHQRTVRRVAWSPCGSYLASASFDATTCIWKRCEDGFECVTTLEGHENEVKSVAWAPSGSLLATCSRDKSVWVWEVDEEEEYECVSVLNSHTQDVKHVVWHPNQELLASASYDDTVKLYHEEEDDWVCCATLEGHESTVWSVAFDSSGERLASCSDDKTVRIWQCYKPGNEEGVACSGTDPTWKCVCNLSGYHSRTIYDVSWCRLTGALATACGDDAIRVFEESSSSSPQQQQPTFSLTAHVPRAHSQDVNCVAWNPKEPGLLASCSDDGEIAFWKYQQPEVVLVQHEGCSVNQVQTALVQQRIPLQIVVGDPIESGGAQHADVQVGIAQPVHCILRKSSTPSEPTNQPSRADVSLQGCHRSQQLFGGTAIRGWHAESKQKLTFAFWTLPSTVSAFSMSGSFDTIWLSMGSCWLSRDR</sequence>
<feature type="region of interest" description="Disordered" evidence="7">
    <location>
        <begin position="1"/>
        <end position="75"/>
    </location>
</feature>
<keyword evidence="2" id="KW-0677">Repeat</keyword>
<evidence type="ECO:0000256" key="6">
    <source>
        <dbReference type="PROSITE-ProRule" id="PRU00221"/>
    </source>
</evidence>
<name>A0A8C9G0C2_PAVCR</name>
<dbReference type="InterPro" id="IPR028608">
    <property type="entry name" value="CIAO1/Cia1"/>
</dbReference>
<protein>
    <recommendedName>
        <fullName evidence="5">Probable cytosolic iron-sulfur protein assembly protein CIAO1</fullName>
    </recommendedName>
    <alternativeName>
        <fullName evidence="5">WD repeat-containing protein 39</fullName>
    </alternativeName>
</protein>
<evidence type="ECO:0000313" key="9">
    <source>
        <dbReference type="Proteomes" id="UP000694428"/>
    </source>
</evidence>
<dbReference type="PROSITE" id="PS00678">
    <property type="entry name" value="WD_REPEATS_1"/>
    <property type="match status" value="1"/>
</dbReference>
<proteinExistence type="inferred from homology"/>
<evidence type="ECO:0000256" key="5">
    <source>
        <dbReference type="HAMAP-Rule" id="MF_03037"/>
    </source>
</evidence>
<dbReference type="SMART" id="SM00320">
    <property type="entry name" value="WD40"/>
    <property type="match status" value="7"/>
</dbReference>
<feature type="repeat" description="WD" evidence="6">
    <location>
        <begin position="301"/>
        <end position="333"/>
    </location>
</feature>
<dbReference type="GO" id="GO:0016226">
    <property type="term" value="P:iron-sulfur cluster assembly"/>
    <property type="evidence" value="ECO:0007669"/>
    <property type="project" value="UniProtKB-UniRule"/>
</dbReference>
<gene>
    <name evidence="5" type="primary">CIAO1</name>
</gene>
<dbReference type="PANTHER" id="PTHR19920:SF0">
    <property type="entry name" value="CYTOSOLIC IRON-SULFUR PROTEIN ASSEMBLY PROTEIN CIAO1-RELATED"/>
    <property type="match status" value="1"/>
</dbReference>
<keyword evidence="9" id="KW-1185">Reference proteome</keyword>
<dbReference type="AlphaFoldDB" id="A0A8C9G0C2"/>
<dbReference type="CDD" id="cd00200">
    <property type="entry name" value="WD40"/>
    <property type="match status" value="1"/>
</dbReference>